<evidence type="ECO:0000256" key="2">
    <source>
        <dbReference type="SAM" id="MobiDB-lite"/>
    </source>
</evidence>
<accession>A0A0W1A1M5</accession>
<dbReference type="EMBL" id="LNZB01000060">
    <property type="protein sequence ID" value="KTD75271.1"/>
    <property type="molecule type" value="Genomic_DNA"/>
</dbReference>
<gene>
    <name evidence="4" type="primary">sidA</name>
    <name evidence="4" type="ORF">Lwal_3312</name>
</gene>
<name>A0A0W1A1M5_9GAMM</name>
<evidence type="ECO:0000313" key="5">
    <source>
        <dbReference type="Proteomes" id="UP000054729"/>
    </source>
</evidence>
<dbReference type="RefSeq" id="WP_058481879.1">
    <property type="nucleotide sequence ID" value="NZ_CAAAIQ010000014.1"/>
</dbReference>
<proteinExistence type="predicted"/>
<dbReference type="PATRIC" id="fig|66969.6.peg.3607"/>
<feature type="transmembrane region" description="Helical" evidence="3">
    <location>
        <begin position="99"/>
        <end position="118"/>
    </location>
</feature>
<comment type="caution">
    <text evidence="4">The sequence shown here is derived from an EMBL/GenBank/DDBJ whole genome shotgun (WGS) entry which is preliminary data.</text>
</comment>
<keyword evidence="1" id="KW-0175">Coiled coil</keyword>
<keyword evidence="3" id="KW-0472">Membrane</keyword>
<organism evidence="4 5">
    <name type="scientific">Legionella waltersii</name>
    <dbReference type="NCBI Taxonomy" id="66969"/>
    <lineage>
        <taxon>Bacteria</taxon>
        <taxon>Pseudomonadati</taxon>
        <taxon>Pseudomonadota</taxon>
        <taxon>Gammaproteobacteria</taxon>
        <taxon>Legionellales</taxon>
        <taxon>Legionellaceae</taxon>
        <taxon>Legionella</taxon>
    </lineage>
</organism>
<dbReference type="Proteomes" id="UP000054729">
    <property type="component" value="Unassembled WGS sequence"/>
</dbReference>
<reference evidence="4 5" key="1">
    <citation type="submission" date="2015-11" db="EMBL/GenBank/DDBJ databases">
        <title>Genomic analysis of 38 Legionella species identifies large and diverse effector repertoires.</title>
        <authorList>
            <person name="Burstein D."/>
            <person name="Amaro F."/>
            <person name="Zusman T."/>
            <person name="Lifshitz Z."/>
            <person name="Cohen O."/>
            <person name="Gilbert J.A."/>
            <person name="Pupko T."/>
            <person name="Shuman H.A."/>
            <person name="Segal G."/>
        </authorList>
    </citation>
    <scope>NUCLEOTIDE SEQUENCE [LARGE SCALE GENOMIC DNA]</scope>
    <source>
        <strain evidence="4 5">ATCC 51914</strain>
    </source>
</reference>
<evidence type="ECO:0000256" key="1">
    <source>
        <dbReference type="SAM" id="Coils"/>
    </source>
</evidence>
<keyword evidence="3" id="KW-1133">Transmembrane helix</keyword>
<dbReference type="STRING" id="66969.Lwal_3312"/>
<evidence type="ECO:0000256" key="3">
    <source>
        <dbReference type="SAM" id="Phobius"/>
    </source>
</evidence>
<feature type="transmembrane region" description="Helical" evidence="3">
    <location>
        <begin position="53"/>
        <end position="78"/>
    </location>
</feature>
<feature type="coiled-coil region" evidence="1">
    <location>
        <begin position="237"/>
        <end position="269"/>
    </location>
</feature>
<sequence>MPYESLIKLSQPEFYQKLKKTIFDYHHDRKSVTDLIQEGSETSGTILSGIQHFFQVFASTLAAMGHSIPYVGGILALLSLVPKSIAILLDKKKSVKEKVISAVLLTILFGLVLTATVLGASSAVLIGAVASGVVVIFEGVGLVGKLLVRNKLNQQISLHQRFEDGIKKGNLSLESNEFDELIALAFTQSSYKVTHGKEKDQSSIYLEQLMKQKGIDLNQFESVKRLVELYSIKDELMGNLKAKFIALEEQKSKEEKENTLREIHEIKLELYKNKQDISEYTHNSNALMMERSKLNDQIALSKASIGVAGAGCLLSVAAFLLISGIIAAPPVAITVVLSLAVVVVVAGLLKFAAEKFIEYDHKKMDLAKQAKDEDRLLEQALYRYGKEKQEKITPRASSQPIPIPGPQIERQDTLSSELDSSFDLSLLDEEDDELLVPLEEESDNRTQFTFD</sequence>
<dbReference type="NCBIfam" id="NF033872">
    <property type="entry name" value="SidA_fam"/>
    <property type="match status" value="1"/>
</dbReference>
<protein>
    <submittedName>
        <fullName evidence="4">SidA protein, subsrate of the Dot/Icm transport system</fullName>
    </submittedName>
</protein>
<keyword evidence="3" id="KW-0812">Transmembrane</keyword>
<evidence type="ECO:0000313" key="4">
    <source>
        <dbReference type="EMBL" id="KTD75271.1"/>
    </source>
</evidence>
<dbReference type="AlphaFoldDB" id="A0A0W1A1M5"/>
<feature type="region of interest" description="Disordered" evidence="2">
    <location>
        <begin position="388"/>
        <end position="417"/>
    </location>
</feature>
<feature type="transmembrane region" description="Helical" evidence="3">
    <location>
        <begin position="124"/>
        <end position="148"/>
    </location>
</feature>
<feature type="transmembrane region" description="Helical" evidence="3">
    <location>
        <begin position="332"/>
        <end position="353"/>
    </location>
</feature>
<feature type="transmembrane region" description="Helical" evidence="3">
    <location>
        <begin position="303"/>
        <end position="326"/>
    </location>
</feature>
<keyword evidence="5" id="KW-1185">Reference proteome</keyword>